<dbReference type="EMBL" id="JAAEEH010000052">
    <property type="protein sequence ID" value="NDL68688.1"/>
    <property type="molecule type" value="Genomic_DNA"/>
</dbReference>
<feature type="transmembrane region" description="Helical" evidence="1">
    <location>
        <begin position="236"/>
        <end position="257"/>
    </location>
</feature>
<dbReference type="AlphaFoldDB" id="A0A7X5KP78"/>
<keyword evidence="1" id="KW-1133">Transmembrane helix</keyword>
<sequence length="348" mass="38777">MELIDRYVHAVGKWIWTKQREEIQTELQSVLVEKLEARMSAREMEESWTSLSVGEREEARQEEMAKILREYGSPAKVASAYTNTNQLIGPGVFPVYTAVLRIVLFAVAIGLTVAFAVSALFNPESGSWTLQGLRLLGTYIAAALQAFGMVTLIFALLERTLDRSEWEKEAAEEEIWDPSSLPPGPVLGNEIKRGTLVANICLIVLALLVFNSAPALEGVSRENGVRFLLMLSTDAVRAYLPLWNVFFLLGLVLQLWLLASGIWKDRQRVVQILLHLFGIYILYSMIAGPSLLEMGDSLLTGNRTSGDLGPVLEMLDKVLTWAYAVGIIGTLADIWQQGRAIRKNRRGR</sequence>
<dbReference type="RefSeq" id="WP_162371408.1">
    <property type="nucleotide sequence ID" value="NZ_JAAEEH010000052.1"/>
</dbReference>
<name>A0A7X5KP78_9FIRM</name>
<comment type="caution">
    <text evidence="2">The sequence shown here is derived from an EMBL/GenBank/DDBJ whole genome shotgun (WGS) entry which is preliminary data.</text>
</comment>
<proteinExistence type="predicted"/>
<evidence type="ECO:0000313" key="3">
    <source>
        <dbReference type="Proteomes" id="UP000461585"/>
    </source>
</evidence>
<evidence type="ECO:0000313" key="2">
    <source>
        <dbReference type="EMBL" id="NDL68688.1"/>
    </source>
</evidence>
<organism evidence="2 3">
    <name type="scientific">Anaerotalea alkaliphila</name>
    <dbReference type="NCBI Taxonomy" id="2662126"/>
    <lineage>
        <taxon>Bacteria</taxon>
        <taxon>Bacillati</taxon>
        <taxon>Bacillota</taxon>
        <taxon>Clostridia</taxon>
        <taxon>Eubacteriales</taxon>
        <taxon>Anaerotalea</taxon>
    </lineage>
</organism>
<keyword evidence="1" id="KW-0812">Transmembrane</keyword>
<feature type="transmembrane region" description="Helical" evidence="1">
    <location>
        <begin position="133"/>
        <end position="157"/>
    </location>
</feature>
<feature type="transmembrane region" description="Helical" evidence="1">
    <location>
        <begin position="318"/>
        <end position="335"/>
    </location>
</feature>
<dbReference type="Proteomes" id="UP000461585">
    <property type="component" value="Unassembled WGS sequence"/>
</dbReference>
<keyword evidence="1" id="KW-0472">Membrane</keyword>
<evidence type="ECO:0000256" key="1">
    <source>
        <dbReference type="SAM" id="Phobius"/>
    </source>
</evidence>
<feature type="transmembrane region" description="Helical" evidence="1">
    <location>
        <begin position="269"/>
        <end position="292"/>
    </location>
</feature>
<feature type="transmembrane region" description="Helical" evidence="1">
    <location>
        <begin position="196"/>
        <end position="216"/>
    </location>
</feature>
<protein>
    <submittedName>
        <fullName evidence="2">Uncharacterized protein</fullName>
    </submittedName>
</protein>
<reference evidence="2 3" key="1">
    <citation type="submission" date="2020-01" db="EMBL/GenBank/DDBJ databases">
        <title>Anaeroalcalibacter tamaniensis gen. nov., sp. nov., moderately halophilic strictly anaerobic fermenter bacterium from mud volcano of Taman peninsula.</title>
        <authorList>
            <person name="Frolova A."/>
            <person name="Merkel A.Y."/>
            <person name="Slobodkin A.I."/>
        </authorList>
    </citation>
    <scope>NUCLEOTIDE SEQUENCE [LARGE SCALE GENOMIC DNA]</scope>
    <source>
        <strain evidence="2 3">F-3ap</strain>
    </source>
</reference>
<gene>
    <name evidence="2" type="ORF">GXN74_13165</name>
</gene>
<feature type="transmembrane region" description="Helical" evidence="1">
    <location>
        <begin position="98"/>
        <end position="121"/>
    </location>
</feature>
<keyword evidence="3" id="KW-1185">Reference proteome</keyword>
<accession>A0A7X5KP78</accession>